<keyword evidence="10" id="KW-0863">Zinc-finger</keyword>
<dbReference type="SUPFAM" id="SSF50249">
    <property type="entry name" value="Nucleic acid-binding proteins"/>
    <property type="match status" value="1"/>
</dbReference>
<sequence>MRRFSLHLIKSSPLFSFRRRVFTYLFVMPDGDSEKPFVVEYAAQGRAKCKTCKEKIEKSSTRIGKLVSNPFSEDGGMMKQWYHVPCIFDSLTRARATTKKIDSTDDLGGFDELKSEDQQEIKSLIKDLASKASPSPKKKTVQSRLTSKPSTSSKPLLEHKQAASSGGGNEGSSPVKSGKSDERSQDDAFREFRKICLKLAEEPSYNAKSKILADFFSKGSSGAGFSGDLLLWVKMLLPGVNKRVYNLQNKQLIKLFSQIFGCSHNDMLTDLEKGDVSETIFSFFENSTVMKPVKKSLISLQEIDLFLDKLKNFTKEDDQLRELTKITKRCSANDLRYIIRLIKHDLRMNTGAKHVLDVLDPDAYAAFQASNDLVDVVQRCLKKKQTKPVGALPGMSKKLSIRATLMTPVKPMLAEACKSFSQALKKCPSGMFAEIKYDGERVQVHKSGNDFQFFSRSLKPVLGHKVAPVKDYLPKACPHGNSLILDSEVLLVDTKTAKPLPFGTLGIHKKSAFKDASVCLFIFDCLQFNDENLMQKSMKERRQILEANVTVIPNKIMLSETNFLKIEKELSKLMTRAMTEGLEGLVLKDVNGIYEPGKRHWLKMKKDYLEEGAMADTADLVVLGAYYGTGNKGGLMSIFLMGVWDPATKQWCTVAKCGNGHDDKTIEKLNKQLKMKKISKDPAKVPSWLNIHRSLVPDFVIEDPKVLFKNSARTSNDVKVQNEEDDDEDNGDDSNGKELQSKDVEMKDGNAEKATSPKVESRKRKAPENNGKGSPNKKSKPLCKYGEDCYQGNAEHRQKFSHPETGLKDIFRGLSIFLSNDVDDFAKLRRYIIAYLLECHMAMVENLTNCRYDGDVVKEFEKANATHFVCNSKDEHQAEGSAKIVSPAWIWKCIKHSRIVPIKKFLL</sequence>
<dbReference type="InterPro" id="IPR012308">
    <property type="entry name" value="DNA_ligase_ATP-dep_N"/>
</dbReference>
<reference evidence="24" key="2">
    <citation type="journal article" date="2023" name="Science">
        <title>Genomic signatures of disease resistance in endangered staghorn corals.</title>
        <authorList>
            <person name="Vollmer S.V."/>
            <person name="Selwyn J.D."/>
            <person name="Despard B.A."/>
            <person name="Roesel C.L."/>
        </authorList>
    </citation>
    <scope>NUCLEOTIDE SEQUENCE</scope>
    <source>
        <strain evidence="24">K2</strain>
    </source>
</reference>
<dbReference type="Gene3D" id="1.10.3260.10">
    <property type="entry name" value="DNA ligase, ATP-dependent, N-terminal domain"/>
    <property type="match status" value="1"/>
</dbReference>
<dbReference type="InterPro" id="IPR000977">
    <property type="entry name" value="DNA_ligase_ATP-dep"/>
</dbReference>
<evidence type="ECO:0000256" key="7">
    <source>
        <dbReference type="ARBA" id="ARBA00022723"/>
    </source>
</evidence>
<keyword evidence="14 18" id="KW-0234">DNA repair</keyword>
<name>A0AAD9V0P9_ACRCE</name>
<dbReference type="PROSITE" id="PS00697">
    <property type="entry name" value="DNA_LIGASE_A1"/>
    <property type="match status" value="1"/>
</dbReference>
<dbReference type="PANTHER" id="PTHR45674">
    <property type="entry name" value="DNA LIGASE 1/3 FAMILY MEMBER"/>
    <property type="match status" value="1"/>
</dbReference>
<comment type="similarity">
    <text evidence="3 19">Belongs to the ATP-dependent DNA ligase family.</text>
</comment>
<feature type="region of interest" description="Disordered" evidence="20">
    <location>
        <begin position="717"/>
        <end position="780"/>
    </location>
</feature>
<dbReference type="GO" id="GO:0005524">
    <property type="term" value="F:ATP binding"/>
    <property type="evidence" value="ECO:0007669"/>
    <property type="project" value="UniProtKB-KW"/>
</dbReference>
<dbReference type="GO" id="GO:0006273">
    <property type="term" value="P:lagging strand elongation"/>
    <property type="evidence" value="ECO:0007669"/>
    <property type="project" value="TreeGrafter"/>
</dbReference>
<dbReference type="Gene3D" id="2.40.50.140">
    <property type="entry name" value="Nucleic acid-binding proteins"/>
    <property type="match status" value="1"/>
</dbReference>
<keyword evidence="13 18" id="KW-0233">DNA recombination</keyword>
<feature type="domain" description="BRCT" evidence="23">
    <location>
        <begin position="806"/>
        <end position="907"/>
    </location>
</feature>
<feature type="region of interest" description="Disordered" evidence="20">
    <location>
        <begin position="126"/>
        <end position="185"/>
    </location>
</feature>
<evidence type="ECO:0000256" key="14">
    <source>
        <dbReference type="ARBA" id="ARBA00023204"/>
    </source>
</evidence>
<comment type="caution">
    <text evidence="24">The sequence shown here is derived from an EMBL/GenBank/DDBJ whole genome shotgun (WGS) entry which is preliminary data.</text>
</comment>
<keyword evidence="5" id="KW-0132">Cell division</keyword>
<dbReference type="PROSITE" id="PS50160">
    <property type="entry name" value="DNA_LIGASE_A3"/>
    <property type="match status" value="1"/>
</dbReference>
<dbReference type="NCBIfam" id="TIGR00574">
    <property type="entry name" value="dnl1"/>
    <property type="match status" value="1"/>
</dbReference>
<dbReference type="EMBL" id="JARQWQ010000055">
    <property type="protein sequence ID" value="KAK2556490.1"/>
    <property type="molecule type" value="Genomic_DNA"/>
</dbReference>
<evidence type="ECO:0000256" key="18">
    <source>
        <dbReference type="RuleBase" id="RU000617"/>
    </source>
</evidence>
<dbReference type="InterPro" id="IPR001510">
    <property type="entry name" value="Znf_PARP"/>
</dbReference>
<evidence type="ECO:0000256" key="16">
    <source>
        <dbReference type="ARBA" id="ARBA00023306"/>
    </source>
</evidence>
<dbReference type="SUPFAM" id="SSF117018">
    <property type="entry name" value="ATP-dependent DNA ligase DNA-binding domain"/>
    <property type="match status" value="1"/>
</dbReference>
<evidence type="ECO:0000313" key="25">
    <source>
        <dbReference type="Proteomes" id="UP001249851"/>
    </source>
</evidence>
<dbReference type="Pfam" id="PF00645">
    <property type="entry name" value="zf-PARP"/>
    <property type="match status" value="1"/>
</dbReference>
<feature type="domain" description="ATP-dependent DNA ligase family profile" evidence="22">
    <location>
        <begin position="511"/>
        <end position="645"/>
    </location>
</feature>
<evidence type="ECO:0000256" key="10">
    <source>
        <dbReference type="ARBA" id="ARBA00022771"/>
    </source>
</evidence>
<dbReference type="GO" id="GO:0006302">
    <property type="term" value="P:double-strand break repair"/>
    <property type="evidence" value="ECO:0007669"/>
    <property type="project" value="TreeGrafter"/>
</dbReference>
<evidence type="ECO:0000256" key="5">
    <source>
        <dbReference type="ARBA" id="ARBA00022618"/>
    </source>
</evidence>
<dbReference type="InterPro" id="IPR036420">
    <property type="entry name" value="BRCT_dom_sf"/>
</dbReference>
<dbReference type="PROSITE" id="PS00333">
    <property type="entry name" value="DNA_LIGASE_A2"/>
    <property type="match status" value="1"/>
</dbReference>
<dbReference type="InterPro" id="IPR036599">
    <property type="entry name" value="DNA_ligase_N_sf"/>
</dbReference>
<keyword evidence="11" id="KW-0862">Zinc</keyword>
<dbReference type="Gene3D" id="3.30.1740.10">
    <property type="entry name" value="Zinc finger, PARP-type"/>
    <property type="match status" value="1"/>
</dbReference>
<dbReference type="GO" id="GO:0003677">
    <property type="term" value="F:DNA binding"/>
    <property type="evidence" value="ECO:0007669"/>
    <property type="project" value="InterPro"/>
</dbReference>
<evidence type="ECO:0000256" key="9">
    <source>
        <dbReference type="ARBA" id="ARBA00022763"/>
    </source>
</evidence>
<keyword evidence="12 18" id="KW-0067">ATP-binding</keyword>
<dbReference type="Pfam" id="PF16759">
    <property type="entry name" value="LIG3_BRCT"/>
    <property type="match status" value="2"/>
</dbReference>
<dbReference type="Gene3D" id="3.30.1490.70">
    <property type="match status" value="1"/>
</dbReference>
<protein>
    <recommendedName>
        <fullName evidence="18">DNA ligase</fullName>
        <ecNumber evidence="18">6.5.1.1</ecNumber>
    </recommendedName>
</protein>
<dbReference type="InterPro" id="IPR001357">
    <property type="entry name" value="BRCT_dom"/>
</dbReference>
<comment type="catalytic activity">
    <reaction evidence="17 18">
        <text>ATP + (deoxyribonucleotide)n-3'-hydroxyl + 5'-phospho-(deoxyribonucleotide)m = (deoxyribonucleotide)n+m + AMP + diphosphate.</text>
        <dbReference type="EC" id="6.5.1.1"/>
    </reaction>
</comment>
<dbReference type="PROSITE" id="PS50064">
    <property type="entry name" value="ZF_PARP_2"/>
    <property type="match status" value="1"/>
</dbReference>
<evidence type="ECO:0000313" key="24">
    <source>
        <dbReference type="EMBL" id="KAK2556490.1"/>
    </source>
</evidence>
<dbReference type="InterPro" id="IPR016059">
    <property type="entry name" value="DNA_ligase_ATP-dep_CS"/>
</dbReference>
<evidence type="ECO:0000256" key="3">
    <source>
        <dbReference type="ARBA" id="ARBA00007572"/>
    </source>
</evidence>
<dbReference type="SMART" id="SM01336">
    <property type="entry name" value="zf-PARP"/>
    <property type="match status" value="1"/>
</dbReference>
<proteinExistence type="inferred from homology"/>
<evidence type="ECO:0000256" key="6">
    <source>
        <dbReference type="ARBA" id="ARBA00022705"/>
    </source>
</evidence>
<feature type="compositionally biased region" description="Polar residues" evidence="20">
    <location>
        <begin position="142"/>
        <end position="154"/>
    </location>
</feature>
<feature type="compositionally biased region" description="Acidic residues" evidence="20">
    <location>
        <begin position="723"/>
        <end position="732"/>
    </location>
</feature>
<dbReference type="InterPro" id="IPR031916">
    <property type="entry name" value="LIG3_BRCT"/>
</dbReference>
<dbReference type="Gene3D" id="3.40.50.10190">
    <property type="entry name" value="BRCT domain"/>
    <property type="match status" value="1"/>
</dbReference>
<evidence type="ECO:0000256" key="12">
    <source>
        <dbReference type="ARBA" id="ARBA00022840"/>
    </source>
</evidence>
<evidence type="ECO:0000256" key="11">
    <source>
        <dbReference type="ARBA" id="ARBA00022833"/>
    </source>
</evidence>
<dbReference type="InterPro" id="IPR012310">
    <property type="entry name" value="DNA_ligase_ATP-dep_cent"/>
</dbReference>
<keyword evidence="8 18" id="KW-0547">Nucleotide-binding</keyword>
<dbReference type="InterPro" id="IPR019406">
    <property type="entry name" value="APLF_PBZ"/>
</dbReference>
<dbReference type="Pfam" id="PF04679">
    <property type="entry name" value="DNA_ligase_A_C"/>
    <property type="match status" value="1"/>
</dbReference>
<keyword evidence="9 18" id="KW-0227">DNA damage</keyword>
<dbReference type="InterPro" id="IPR012309">
    <property type="entry name" value="DNA_ligase_ATP-dep_C"/>
</dbReference>
<evidence type="ECO:0000259" key="21">
    <source>
        <dbReference type="PROSITE" id="PS50064"/>
    </source>
</evidence>
<dbReference type="AlphaFoldDB" id="A0AAD9V0P9"/>
<dbReference type="FunFam" id="3.30.470.30:FF:000003">
    <property type="entry name" value="DNA ligase"/>
    <property type="match status" value="1"/>
</dbReference>
<keyword evidence="25" id="KW-1185">Reference proteome</keyword>
<gene>
    <name evidence="24" type="ORF">P5673_021384</name>
</gene>
<dbReference type="SUPFAM" id="SSF52113">
    <property type="entry name" value="BRCT domain"/>
    <property type="match status" value="1"/>
</dbReference>
<organism evidence="24 25">
    <name type="scientific">Acropora cervicornis</name>
    <name type="common">Staghorn coral</name>
    <dbReference type="NCBI Taxonomy" id="6130"/>
    <lineage>
        <taxon>Eukaryota</taxon>
        <taxon>Metazoa</taxon>
        <taxon>Cnidaria</taxon>
        <taxon>Anthozoa</taxon>
        <taxon>Hexacorallia</taxon>
        <taxon>Scleractinia</taxon>
        <taxon>Astrocoeniina</taxon>
        <taxon>Acroporidae</taxon>
        <taxon>Acropora</taxon>
    </lineage>
</organism>
<evidence type="ECO:0000256" key="1">
    <source>
        <dbReference type="ARBA" id="ARBA00001946"/>
    </source>
</evidence>
<dbReference type="GO" id="GO:0070421">
    <property type="term" value="C:DNA ligase III-XRCC1 complex"/>
    <property type="evidence" value="ECO:0007669"/>
    <property type="project" value="TreeGrafter"/>
</dbReference>
<evidence type="ECO:0000256" key="19">
    <source>
        <dbReference type="RuleBase" id="RU004196"/>
    </source>
</evidence>
<dbReference type="FunFam" id="1.10.3260.10:FF:000002">
    <property type="entry name" value="DNA ligase"/>
    <property type="match status" value="1"/>
</dbReference>
<dbReference type="PROSITE" id="PS50172">
    <property type="entry name" value="BRCT"/>
    <property type="match status" value="1"/>
</dbReference>
<dbReference type="InterPro" id="IPR050191">
    <property type="entry name" value="ATP-dep_DNA_ligase"/>
</dbReference>
<dbReference type="GO" id="GO:0003910">
    <property type="term" value="F:DNA ligase (ATP) activity"/>
    <property type="evidence" value="ECO:0007669"/>
    <property type="project" value="UniProtKB-EC"/>
</dbReference>
<reference evidence="24" key="1">
    <citation type="journal article" date="2023" name="G3 (Bethesda)">
        <title>Whole genome assembly and annotation of the endangered Caribbean coral Acropora cervicornis.</title>
        <authorList>
            <person name="Selwyn J.D."/>
            <person name="Vollmer S.V."/>
        </authorList>
    </citation>
    <scope>NUCLEOTIDE SEQUENCE</scope>
    <source>
        <strain evidence="24">K2</strain>
    </source>
</reference>
<dbReference type="GO" id="GO:0051301">
    <property type="term" value="P:cell division"/>
    <property type="evidence" value="ECO:0007669"/>
    <property type="project" value="UniProtKB-KW"/>
</dbReference>
<dbReference type="Proteomes" id="UP001249851">
    <property type="component" value="Unassembled WGS sequence"/>
</dbReference>
<dbReference type="Gene3D" id="3.30.470.30">
    <property type="entry name" value="DNA ligase/mRNA capping enzyme"/>
    <property type="match status" value="1"/>
</dbReference>
<feature type="domain" description="PARP-type" evidence="21">
    <location>
        <begin position="37"/>
        <end position="129"/>
    </location>
</feature>
<dbReference type="Pfam" id="PF04675">
    <property type="entry name" value="DNA_ligase_A_N"/>
    <property type="match status" value="1"/>
</dbReference>
<keyword evidence="6" id="KW-0235">DNA replication</keyword>
<dbReference type="GO" id="GO:0071897">
    <property type="term" value="P:DNA biosynthetic process"/>
    <property type="evidence" value="ECO:0007669"/>
    <property type="project" value="InterPro"/>
</dbReference>
<dbReference type="SUPFAM" id="SSF56091">
    <property type="entry name" value="DNA ligase/mRNA capping enzyme, catalytic domain"/>
    <property type="match status" value="1"/>
</dbReference>
<evidence type="ECO:0000259" key="22">
    <source>
        <dbReference type="PROSITE" id="PS50160"/>
    </source>
</evidence>
<dbReference type="PANTHER" id="PTHR45674:SF9">
    <property type="entry name" value="DNA LIGASE 3"/>
    <property type="match status" value="1"/>
</dbReference>
<dbReference type="PROSITE" id="PS00347">
    <property type="entry name" value="ZF_PARP_1"/>
    <property type="match status" value="1"/>
</dbReference>
<dbReference type="InterPro" id="IPR012340">
    <property type="entry name" value="NA-bd_OB-fold"/>
</dbReference>
<evidence type="ECO:0000256" key="4">
    <source>
        <dbReference type="ARBA" id="ARBA00022598"/>
    </source>
</evidence>
<comment type="subcellular location">
    <subcellularLocation>
        <location evidence="2">Nucleus</location>
    </subcellularLocation>
</comment>
<feature type="compositionally biased region" description="Basic and acidic residues" evidence="20">
    <location>
        <begin position="734"/>
        <end position="751"/>
    </location>
</feature>
<accession>A0AAD9V0P9</accession>
<dbReference type="GO" id="GO:0006310">
    <property type="term" value="P:DNA recombination"/>
    <property type="evidence" value="ECO:0007669"/>
    <property type="project" value="UniProtKB-KW"/>
</dbReference>
<evidence type="ECO:0000256" key="8">
    <source>
        <dbReference type="ARBA" id="ARBA00022741"/>
    </source>
</evidence>
<dbReference type="SUPFAM" id="SSF57716">
    <property type="entry name" value="Glucocorticoid receptor-like (DNA-binding domain)"/>
    <property type="match status" value="1"/>
</dbReference>
<keyword evidence="16" id="KW-0131">Cell cycle</keyword>
<dbReference type="EC" id="6.5.1.1" evidence="18"/>
<dbReference type="InterPro" id="IPR036957">
    <property type="entry name" value="Znf_PARP_sf"/>
</dbReference>
<evidence type="ECO:0000256" key="2">
    <source>
        <dbReference type="ARBA" id="ARBA00004123"/>
    </source>
</evidence>
<keyword evidence="4 18" id="KW-0436">Ligase</keyword>
<comment type="cofactor">
    <cofactor evidence="1">
        <name>Mg(2+)</name>
        <dbReference type="ChEBI" id="CHEBI:18420"/>
    </cofactor>
</comment>
<dbReference type="Pfam" id="PF10283">
    <property type="entry name" value="zf-CCHH"/>
    <property type="match status" value="1"/>
</dbReference>
<evidence type="ECO:0000256" key="17">
    <source>
        <dbReference type="ARBA" id="ARBA00034003"/>
    </source>
</evidence>
<keyword evidence="7" id="KW-0479">Metal-binding</keyword>
<keyword evidence="15" id="KW-0539">Nucleus</keyword>
<evidence type="ECO:0000256" key="15">
    <source>
        <dbReference type="ARBA" id="ARBA00023242"/>
    </source>
</evidence>
<dbReference type="Pfam" id="PF01068">
    <property type="entry name" value="DNA_ligase_A_M"/>
    <property type="match status" value="1"/>
</dbReference>
<evidence type="ECO:0000256" key="20">
    <source>
        <dbReference type="SAM" id="MobiDB-lite"/>
    </source>
</evidence>
<dbReference type="GO" id="GO:0008270">
    <property type="term" value="F:zinc ion binding"/>
    <property type="evidence" value="ECO:0007669"/>
    <property type="project" value="UniProtKB-KW"/>
</dbReference>
<dbReference type="CDD" id="cd07902">
    <property type="entry name" value="Adenylation_DNA_ligase_III"/>
    <property type="match status" value="1"/>
</dbReference>
<evidence type="ECO:0000256" key="13">
    <source>
        <dbReference type="ARBA" id="ARBA00023172"/>
    </source>
</evidence>
<evidence type="ECO:0000259" key="23">
    <source>
        <dbReference type="PROSITE" id="PS50172"/>
    </source>
</evidence>